<dbReference type="Proteomes" id="UP001161064">
    <property type="component" value="Unassembled WGS sequence"/>
</dbReference>
<protein>
    <submittedName>
        <fullName evidence="3">Polyisoprenoid-binding protein</fullName>
    </submittedName>
</protein>
<dbReference type="InterPro" id="IPR007372">
    <property type="entry name" value="Lipid/polyisoprenoid-bd_YceI"/>
</dbReference>
<gene>
    <name evidence="3" type="ORF">PsB1_2000</name>
</gene>
<evidence type="ECO:0000256" key="1">
    <source>
        <dbReference type="SAM" id="SignalP"/>
    </source>
</evidence>
<evidence type="ECO:0000313" key="4">
    <source>
        <dbReference type="Proteomes" id="UP001161064"/>
    </source>
</evidence>
<evidence type="ECO:0000313" key="3">
    <source>
        <dbReference type="EMBL" id="GIU67846.1"/>
    </source>
</evidence>
<keyword evidence="4" id="KW-1185">Reference proteome</keyword>
<dbReference type="InterPro" id="IPR036761">
    <property type="entry name" value="TTHA0802/YceI-like_sf"/>
</dbReference>
<accession>A0ABQ4PY05</accession>
<keyword evidence="1" id="KW-0732">Signal</keyword>
<dbReference type="SMART" id="SM00867">
    <property type="entry name" value="YceI"/>
    <property type="match status" value="1"/>
</dbReference>
<feature type="chain" id="PRO_5045200123" evidence="1">
    <location>
        <begin position="25"/>
        <end position="202"/>
    </location>
</feature>
<sequence>MSHWIARLALVSWISITPFSLCNAQTAPAKKASKLAPAQAWTLDASHSQIGFSTTWAGKAIKGSFGQWSGDIRFDPANLAGSSAVITIMTGSAKTGVKEPDDNLPGADWFDTRTFPTAHYTTSSIRALGQNRYNSEGLLTIKGVNYRVAFPFNVKISGSVATMTGQVTLDRIALRLGLESDRNAEWVARPTVVTISVRAIKK</sequence>
<organism evidence="3 4">
    <name type="scientific">Candidatus Phycosocius spiralis</name>
    <dbReference type="NCBI Taxonomy" id="2815099"/>
    <lineage>
        <taxon>Bacteria</taxon>
        <taxon>Pseudomonadati</taxon>
        <taxon>Pseudomonadota</taxon>
        <taxon>Alphaproteobacteria</taxon>
        <taxon>Caulobacterales</taxon>
        <taxon>Caulobacterales incertae sedis</taxon>
        <taxon>Candidatus Phycosocius</taxon>
    </lineage>
</organism>
<feature type="domain" description="Lipid/polyisoprenoid-binding YceI-like" evidence="2">
    <location>
        <begin position="40"/>
        <end position="200"/>
    </location>
</feature>
<dbReference type="PANTHER" id="PTHR34406">
    <property type="entry name" value="PROTEIN YCEI"/>
    <property type="match status" value="1"/>
</dbReference>
<dbReference type="Gene3D" id="2.40.128.110">
    <property type="entry name" value="Lipid/polyisoprenoid-binding, YceI-like"/>
    <property type="match status" value="1"/>
</dbReference>
<dbReference type="EMBL" id="BPFZ01000014">
    <property type="protein sequence ID" value="GIU67846.1"/>
    <property type="molecule type" value="Genomic_DNA"/>
</dbReference>
<reference evidence="3" key="1">
    <citation type="submission" date="2021-05" db="EMBL/GenBank/DDBJ databases">
        <authorList>
            <person name="Tanabe Y."/>
        </authorList>
    </citation>
    <scope>NUCLEOTIDE SEQUENCE</scope>
    <source>
        <strain evidence="3">BOTRYCO-1</strain>
    </source>
</reference>
<reference evidence="3" key="2">
    <citation type="journal article" date="2023" name="ISME Commun">
        <title>Characterization of a bloom-associated alphaproteobacterial lineage, 'Candidatus Phycosocius': insights into freshwater algal-bacterial interactions.</title>
        <authorList>
            <person name="Tanabe Y."/>
            <person name="Yamaguchi H."/>
            <person name="Yoshida M."/>
            <person name="Kai A."/>
            <person name="Okazaki Y."/>
        </authorList>
    </citation>
    <scope>NUCLEOTIDE SEQUENCE</scope>
    <source>
        <strain evidence="3">BOTRYCO-1</strain>
    </source>
</reference>
<comment type="caution">
    <text evidence="3">The sequence shown here is derived from an EMBL/GenBank/DDBJ whole genome shotgun (WGS) entry which is preliminary data.</text>
</comment>
<proteinExistence type="predicted"/>
<name>A0ABQ4PY05_9PROT</name>
<dbReference type="SUPFAM" id="SSF101874">
    <property type="entry name" value="YceI-like"/>
    <property type="match status" value="1"/>
</dbReference>
<evidence type="ECO:0000259" key="2">
    <source>
        <dbReference type="SMART" id="SM00867"/>
    </source>
</evidence>
<dbReference type="Pfam" id="PF04264">
    <property type="entry name" value="YceI"/>
    <property type="match status" value="1"/>
</dbReference>
<dbReference type="PANTHER" id="PTHR34406:SF1">
    <property type="entry name" value="PROTEIN YCEI"/>
    <property type="match status" value="1"/>
</dbReference>
<dbReference type="RefSeq" id="WP_284361038.1">
    <property type="nucleotide sequence ID" value="NZ_BPFZ01000014.1"/>
</dbReference>
<feature type="signal peptide" evidence="1">
    <location>
        <begin position="1"/>
        <end position="24"/>
    </location>
</feature>